<reference evidence="2 3" key="1">
    <citation type="submission" date="2019-08" db="EMBL/GenBank/DDBJ databases">
        <authorList>
            <person name="Lei W."/>
        </authorList>
    </citation>
    <scope>NUCLEOTIDE SEQUENCE [LARGE SCALE GENOMIC DNA]</scope>
    <source>
        <strain evidence="2 3">CCUG 58627</strain>
    </source>
</reference>
<proteinExistence type="predicted"/>
<dbReference type="Proteomes" id="UP000320791">
    <property type="component" value="Unassembled WGS sequence"/>
</dbReference>
<sequence>MLVGNQQNAATRNATREYLVAAAIGVAGSVIIVPLIYLQVGLSLLHFYLVAAVLGFWVLPFALASLLVRRPGATLIAALTIGFISALTSPFGASALGALALEGVLFELPFAVLLYRRWSAWQYVISVILLCSFLGWFVPQAVGSDQQSTIASLICALIATATGLVLLLVTYRLHTKVLAAGVLRKR</sequence>
<keyword evidence="1" id="KW-1133">Transmembrane helix</keyword>
<evidence type="ECO:0000256" key="1">
    <source>
        <dbReference type="SAM" id="Phobius"/>
    </source>
</evidence>
<dbReference type="OrthoDB" id="3292509at2"/>
<organism evidence="2 3">
    <name type="scientific">Corynebacterium canis</name>
    <dbReference type="NCBI Taxonomy" id="679663"/>
    <lineage>
        <taxon>Bacteria</taxon>
        <taxon>Bacillati</taxon>
        <taxon>Actinomycetota</taxon>
        <taxon>Actinomycetes</taxon>
        <taxon>Mycobacteriales</taxon>
        <taxon>Corynebacteriaceae</taxon>
        <taxon>Corynebacterium</taxon>
    </lineage>
</organism>
<accession>A0A5C5UHA9</accession>
<name>A0A5C5UHA9_9CORY</name>
<evidence type="ECO:0000313" key="3">
    <source>
        <dbReference type="Proteomes" id="UP000320791"/>
    </source>
</evidence>
<dbReference type="EMBL" id="VOHM01000011">
    <property type="protein sequence ID" value="TWT25554.1"/>
    <property type="molecule type" value="Genomic_DNA"/>
</dbReference>
<dbReference type="AlphaFoldDB" id="A0A5C5UHA9"/>
<dbReference type="Pfam" id="PF09819">
    <property type="entry name" value="ABC_cobalt"/>
    <property type="match status" value="1"/>
</dbReference>
<feature type="transmembrane region" description="Helical" evidence="1">
    <location>
        <begin position="75"/>
        <end position="100"/>
    </location>
</feature>
<dbReference type="InterPro" id="IPR017195">
    <property type="entry name" value="ABC_thiamin-permease_prd"/>
</dbReference>
<evidence type="ECO:0000313" key="2">
    <source>
        <dbReference type="EMBL" id="TWT25554.1"/>
    </source>
</evidence>
<feature type="transmembrane region" description="Helical" evidence="1">
    <location>
        <begin position="18"/>
        <end position="40"/>
    </location>
</feature>
<comment type="caution">
    <text evidence="2">The sequence shown here is derived from an EMBL/GenBank/DDBJ whole genome shotgun (WGS) entry which is preliminary data.</text>
</comment>
<keyword evidence="1" id="KW-0472">Membrane</keyword>
<gene>
    <name evidence="2" type="ORF">FRX94_06190</name>
</gene>
<keyword evidence="1" id="KW-0812">Transmembrane</keyword>
<keyword evidence="3" id="KW-1185">Reference proteome</keyword>
<feature type="transmembrane region" description="Helical" evidence="1">
    <location>
        <begin position="150"/>
        <end position="171"/>
    </location>
</feature>
<feature type="transmembrane region" description="Helical" evidence="1">
    <location>
        <begin position="46"/>
        <end position="68"/>
    </location>
</feature>
<protein>
    <submittedName>
        <fullName evidence="2">ABC transporter permease</fullName>
    </submittedName>
</protein>
<feature type="transmembrane region" description="Helical" evidence="1">
    <location>
        <begin position="120"/>
        <end position="138"/>
    </location>
</feature>